<dbReference type="KEGG" id="uam:UABAM_03945"/>
<dbReference type="GO" id="GO:0000049">
    <property type="term" value="F:tRNA binding"/>
    <property type="evidence" value="ECO:0007669"/>
    <property type="project" value="UniProtKB-KW"/>
</dbReference>
<dbReference type="Pfam" id="PF00687">
    <property type="entry name" value="Ribosomal_L1"/>
    <property type="match status" value="1"/>
</dbReference>
<feature type="compositionally biased region" description="Basic and acidic residues" evidence="12">
    <location>
        <begin position="8"/>
        <end position="20"/>
    </location>
</feature>
<evidence type="ECO:0000313" key="14">
    <source>
        <dbReference type="Proteomes" id="UP000326354"/>
    </source>
</evidence>
<dbReference type="HAMAP" id="MF_01318_B">
    <property type="entry name" value="Ribosomal_uL1_B"/>
    <property type="match status" value="1"/>
</dbReference>
<keyword evidence="14" id="KW-1185">Reference proteome</keyword>
<evidence type="ECO:0000256" key="11">
    <source>
        <dbReference type="RuleBase" id="RU000659"/>
    </source>
</evidence>
<feature type="region of interest" description="Disordered" evidence="12">
    <location>
        <begin position="1"/>
        <end position="45"/>
    </location>
</feature>
<comment type="subunit">
    <text evidence="10">Part of the 50S ribosomal subunit.</text>
</comment>
<keyword evidence="4 10" id="KW-0699">rRNA-binding</keyword>
<dbReference type="InterPro" id="IPR002143">
    <property type="entry name" value="Ribosomal_uL1"/>
</dbReference>
<comment type="similarity">
    <text evidence="1 10 11">Belongs to the universal ribosomal protein uL1 family.</text>
</comment>
<organism evidence="13 14">
    <name type="scientific">Uabimicrobium amorphum</name>
    <dbReference type="NCBI Taxonomy" id="2596890"/>
    <lineage>
        <taxon>Bacteria</taxon>
        <taxon>Pseudomonadati</taxon>
        <taxon>Planctomycetota</taxon>
        <taxon>Candidatus Uabimicrobiia</taxon>
        <taxon>Candidatus Uabimicrobiales</taxon>
        <taxon>Candidatus Uabimicrobiaceae</taxon>
        <taxon>Candidatus Uabimicrobium</taxon>
    </lineage>
</organism>
<dbReference type="PANTHER" id="PTHR36427">
    <property type="entry name" value="54S RIBOSOMAL PROTEIN L1, MITOCHONDRIAL"/>
    <property type="match status" value="1"/>
</dbReference>
<dbReference type="InterPro" id="IPR005878">
    <property type="entry name" value="Ribosom_uL1_bac-type"/>
</dbReference>
<comment type="function">
    <text evidence="10">Binds directly to 23S rRNA. The L1 stalk is quite mobile in the ribosome, and is involved in E site tRNA release.</text>
</comment>
<keyword evidence="8 10" id="KW-0687">Ribonucleoprotein</keyword>
<evidence type="ECO:0000256" key="10">
    <source>
        <dbReference type="HAMAP-Rule" id="MF_01318"/>
    </source>
</evidence>
<evidence type="ECO:0000256" key="5">
    <source>
        <dbReference type="ARBA" id="ARBA00022845"/>
    </source>
</evidence>
<protein>
    <recommendedName>
        <fullName evidence="9 10">Large ribosomal subunit protein uL1</fullName>
    </recommendedName>
</protein>
<evidence type="ECO:0000256" key="3">
    <source>
        <dbReference type="ARBA" id="ARBA00022555"/>
    </source>
</evidence>
<proteinExistence type="inferred from homology"/>
<keyword evidence="7 10" id="KW-0689">Ribosomal protein</keyword>
<evidence type="ECO:0000313" key="13">
    <source>
        <dbReference type="EMBL" id="BBM85571.1"/>
    </source>
</evidence>
<dbReference type="GO" id="GO:0015934">
    <property type="term" value="C:large ribosomal subunit"/>
    <property type="evidence" value="ECO:0007669"/>
    <property type="project" value="InterPro"/>
</dbReference>
<keyword evidence="6 10" id="KW-0694">RNA-binding</keyword>
<dbReference type="NCBIfam" id="TIGR01169">
    <property type="entry name" value="rplA_bact"/>
    <property type="match status" value="1"/>
</dbReference>
<dbReference type="Gene3D" id="3.40.50.790">
    <property type="match status" value="1"/>
</dbReference>
<sequence length="259" mass="28159">MAKKKAEKKAEVTTEAPKEEKRRKRPGPANRRPSSKRHAENLTKVDKKKRYALDEAISILQDCKKTKFDETVEVSMKLGIDPRKSDQLVRGSVSLPKGTGKSVTILVFAEGDIAKQAEEAGADYVGSSEYADKIQKEGWLDFDMVIAHPSMMRHVGKLGKILGPKGKMPSPKSGTVTPNVGQAVKEFKAGKVEFRSDSGGNVLAPLGRLSFASEDLVANATAFIEHIRNIRPSTAKGTYMEKVCISSSMGPGLMIDTGK</sequence>
<gene>
    <name evidence="10" type="primary">rplA</name>
    <name evidence="13" type="ORF">UABAM_03945</name>
</gene>
<evidence type="ECO:0000256" key="9">
    <source>
        <dbReference type="ARBA" id="ARBA00035241"/>
    </source>
</evidence>
<keyword evidence="5 10" id="KW-0810">Translation regulation</keyword>
<dbReference type="OrthoDB" id="9803740at2"/>
<dbReference type="AlphaFoldDB" id="A0A5S9IQF7"/>
<accession>A0A5S9IQF7</accession>
<dbReference type="Proteomes" id="UP000326354">
    <property type="component" value="Chromosome"/>
</dbReference>
<dbReference type="GO" id="GO:0006412">
    <property type="term" value="P:translation"/>
    <property type="evidence" value="ECO:0007669"/>
    <property type="project" value="UniProtKB-UniRule"/>
</dbReference>
<dbReference type="SUPFAM" id="SSF56808">
    <property type="entry name" value="Ribosomal protein L1"/>
    <property type="match status" value="1"/>
</dbReference>
<dbReference type="PIRSF" id="PIRSF002155">
    <property type="entry name" value="Ribosomal_L1"/>
    <property type="match status" value="1"/>
</dbReference>
<dbReference type="Gene3D" id="3.30.190.20">
    <property type="match status" value="1"/>
</dbReference>
<dbReference type="InterPro" id="IPR023673">
    <property type="entry name" value="Ribosomal_uL1_CS"/>
</dbReference>
<evidence type="ECO:0000256" key="8">
    <source>
        <dbReference type="ARBA" id="ARBA00023274"/>
    </source>
</evidence>
<dbReference type="RefSeq" id="WP_151969666.1">
    <property type="nucleotide sequence ID" value="NZ_AP019860.1"/>
</dbReference>
<dbReference type="GO" id="GO:0003735">
    <property type="term" value="F:structural constituent of ribosome"/>
    <property type="evidence" value="ECO:0007669"/>
    <property type="project" value="InterPro"/>
</dbReference>
<keyword evidence="2 10" id="KW-0678">Repressor</keyword>
<reference evidence="13 14" key="1">
    <citation type="submission" date="2019-08" db="EMBL/GenBank/DDBJ databases">
        <title>Complete genome sequence of Candidatus Uab amorphum.</title>
        <authorList>
            <person name="Shiratori T."/>
            <person name="Suzuki S."/>
            <person name="Kakizawa Y."/>
            <person name="Ishida K."/>
        </authorList>
    </citation>
    <scope>NUCLEOTIDE SEQUENCE [LARGE SCALE GENOMIC DNA]</scope>
    <source>
        <strain evidence="13 14">SRT547</strain>
    </source>
</reference>
<dbReference type="FunFam" id="3.40.50.790:FF:000001">
    <property type="entry name" value="50S ribosomal protein L1"/>
    <property type="match status" value="1"/>
</dbReference>
<dbReference type="PROSITE" id="PS01199">
    <property type="entry name" value="RIBOSOMAL_L1"/>
    <property type="match status" value="1"/>
</dbReference>
<dbReference type="GO" id="GO:0019843">
    <property type="term" value="F:rRNA binding"/>
    <property type="evidence" value="ECO:0007669"/>
    <property type="project" value="UniProtKB-UniRule"/>
</dbReference>
<evidence type="ECO:0000256" key="7">
    <source>
        <dbReference type="ARBA" id="ARBA00022980"/>
    </source>
</evidence>
<evidence type="ECO:0000256" key="1">
    <source>
        <dbReference type="ARBA" id="ARBA00010531"/>
    </source>
</evidence>
<comment type="function">
    <text evidence="10">Protein L1 is also a translational repressor protein, it controls the translation of the L11 operon by binding to its mRNA.</text>
</comment>
<keyword evidence="3 10" id="KW-0820">tRNA-binding</keyword>
<evidence type="ECO:0000256" key="12">
    <source>
        <dbReference type="SAM" id="MobiDB-lite"/>
    </source>
</evidence>
<dbReference type="InterPro" id="IPR028364">
    <property type="entry name" value="Ribosomal_uL1/biogenesis"/>
</dbReference>
<dbReference type="EMBL" id="AP019860">
    <property type="protein sequence ID" value="BBM85571.1"/>
    <property type="molecule type" value="Genomic_DNA"/>
</dbReference>
<dbReference type="CDD" id="cd00403">
    <property type="entry name" value="Ribosomal_L1"/>
    <property type="match status" value="1"/>
</dbReference>
<evidence type="ECO:0000256" key="6">
    <source>
        <dbReference type="ARBA" id="ARBA00022884"/>
    </source>
</evidence>
<dbReference type="PANTHER" id="PTHR36427:SF3">
    <property type="entry name" value="LARGE RIBOSOMAL SUBUNIT PROTEIN UL1M"/>
    <property type="match status" value="1"/>
</dbReference>
<dbReference type="GO" id="GO:0006417">
    <property type="term" value="P:regulation of translation"/>
    <property type="evidence" value="ECO:0007669"/>
    <property type="project" value="UniProtKB-KW"/>
</dbReference>
<evidence type="ECO:0000256" key="4">
    <source>
        <dbReference type="ARBA" id="ARBA00022730"/>
    </source>
</evidence>
<evidence type="ECO:0000256" key="2">
    <source>
        <dbReference type="ARBA" id="ARBA00022491"/>
    </source>
</evidence>
<dbReference type="InterPro" id="IPR016095">
    <property type="entry name" value="Ribosomal_uL1_3-a/b-sand"/>
</dbReference>
<name>A0A5S9IQF7_UABAM</name>
<dbReference type="InterPro" id="IPR023674">
    <property type="entry name" value="Ribosomal_uL1-like"/>
</dbReference>